<dbReference type="PANTHER" id="PTHR12110:SF41">
    <property type="entry name" value="INOSOSE DEHYDRATASE"/>
    <property type="match status" value="1"/>
</dbReference>
<dbReference type="Proteomes" id="UP001596022">
    <property type="component" value="Unassembled WGS sequence"/>
</dbReference>
<dbReference type="EMBL" id="JBHSFW010000005">
    <property type="protein sequence ID" value="MFC4619039.1"/>
    <property type="molecule type" value="Genomic_DNA"/>
</dbReference>
<evidence type="ECO:0000313" key="2">
    <source>
        <dbReference type="EMBL" id="MFC4619039.1"/>
    </source>
</evidence>
<dbReference type="GO" id="GO:0016853">
    <property type="term" value="F:isomerase activity"/>
    <property type="evidence" value="ECO:0007669"/>
    <property type="project" value="UniProtKB-KW"/>
</dbReference>
<evidence type="ECO:0000259" key="1">
    <source>
        <dbReference type="Pfam" id="PF01261"/>
    </source>
</evidence>
<keyword evidence="2" id="KW-0413">Isomerase</keyword>
<dbReference type="InterPro" id="IPR050312">
    <property type="entry name" value="IolE/XylAMocC-like"/>
</dbReference>
<proteinExistence type="predicted"/>
<reference evidence="3" key="1">
    <citation type="journal article" date="2019" name="Int. J. Syst. Evol. Microbiol.">
        <title>The Global Catalogue of Microorganisms (GCM) 10K type strain sequencing project: providing services to taxonomists for standard genome sequencing and annotation.</title>
        <authorList>
            <consortium name="The Broad Institute Genomics Platform"/>
            <consortium name="The Broad Institute Genome Sequencing Center for Infectious Disease"/>
            <person name="Wu L."/>
            <person name="Ma J."/>
        </authorList>
    </citation>
    <scope>NUCLEOTIDE SEQUENCE [LARGE SCALE GENOMIC DNA]</scope>
    <source>
        <strain evidence="3">CGMCC 1.16306</strain>
    </source>
</reference>
<gene>
    <name evidence="2" type="ORF">ACFO4N_09975</name>
</gene>
<comment type="caution">
    <text evidence="2">The sequence shown here is derived from an EMBL/GenBank/DDBJ whole genome shotgun (WGS) entry which is preliminary data.</text>
</comment>
<dbReference type="InterPro" id="IPR013022">
    <property type="entry name" value="Xyl_isomerase-like_TIM-brl"/>
</dbReference>
<protein>
    <submittedName>
        <fullName evidence="2">Sugar phosphate isomerase/epimerase family protein</fullName>
    </submittedName>
</protein>
<accession>A0ABV9GPD2</accession>
<dbReference type="Gene3D" id="3.20.20.150">
    <property type="entry name" value="Divalent-metal-dependent TIM barrel enzymes"/>
    <property type="match status" value="1"/>
</dbReference>
<evidence type="ECO:0000313" key="3">
    <source>
        <dbReference type="Proteomes" id="UP001596022"/>
    </source>
</evidence>
<organism evidence="2 3">
    <name type="scientific">Camelliibacillus cellulosilyticus</name>
    <dbReference type="NCBI Taxonomy" id="2174486"/>
    <lineage>
        <taxon>Bacteria</taxon>
        <taxon>Bacillati</taxon>
        <taxon>Bacillota</taxon>
        <taxon>Bacilli</taxon>
        <taxon>Bacillales</taxon>
        <taxon>Sporolactobacillaceae</taxon>
        <taxon>Camelliibacillus</taxon>
    </lineage>
</organism>
<dbReference type="PANTHER" id="PTHR12110">
    <property type="entry name" value="HYDROXYPYRUVATE ISOMERASE"/>
    <property type="match status" value="1"/>
</dbReference>
<dbReference type="InterPro" id="IPR036237">
    <property type="entry name" value="Xyl_isomerase-like_sf"/>
</dbReference>
<sequence>MKQIPVALQMYTLREEVHDDGLASVLKTVADIGYQGVEFAGYGDLTPEEAKKVLDDLGLKAASNHVPLDLLEKDLSAVIEAQHALESKHVVCPFLMPDKRTEEDYYHVIKILNEVGKTCKSEGLYLSYHNHDFELTRLSNGKTALATILDETNPEWVNAEFDIYWLTRAGEDPLEWIKRYPGRTPLVHLKDMTRDDEKYFAELGTGGVDVDHVLQEGEAAKVEWWIVEQDQSKRSPFESIDISRRYLREKGI</sequence>
<dbReference type="RefSeq" id="WP_376846140.1">
    <property type="nucleotide sequence ID" value="NZ_JBHSFW010000005.1"/>
</dbReference>
<dbReference type="SUPFAM" id="SSF51658">
    <property type="entry name" value="Xylose isomerase-like"/>
    <property type="match status" value="1"/>
</dbReference>
<dbReference type="Pfam" id="PF01261">
    <property type="entry name" value="AP_endonuc_2"/>
    <property type="match status" value="1"/>
</dbReference>
<name>A0ABV9GPD2_9BACL</name>
<feature type="domain" description="Xylose isomerase-like TIM barrel" evidence="1">
    <location>
        <begin position="27"/>
        <end position="248"/>
    </location>
</feature>
<keyword evidence="3" id="KW-1185">Reference proteome</keyword>